<keyword evidence="2" id="KW-0812">Transmembrane</keyword>
<evidence type="ECO:0000256" key="1">
    <source>
        <dbReference type="SAM" id="Coils"/>
    </source>
</evidence>
<name>A0A1S6HJ26_9GAMM</name>
<keyword evidence="2" id="KW-1133">Transmembrane helix</keyword>
<feature type="transmembrane region" description="Helical" evidence="2">
    <location>
        <begin position="75"/>
        <end position="94"/>
    </location>
</feature>
<dbReference type="AlphaFoldDB" id="A0A1S6HJ26"/>
<gene>
    <name evidence="3" type="ORF">Sps_00289</name>
</gene>
<accession>A0A1S6HJ26</accession>
<evidence type="ECO:0000313" key="4">
    <source>
        <dbReference type="Proteomes" id="UP000189545"/>
    </source>
</evidence>
<dbReference type="KEGG" id="spsw:Sps_00289"/>
<dbReference type="RefSeq" id="WP_077750857.1">
    <property type="nucleotide sequence ID" value="NZ_CP014782.1"/>
</dbReference>
<dbReference type="Proteomes" id="UP000189545">
    <property type="component" value="Chromosome"/>
</dbReference>
<proteinExistence type="predicted"/>
<evidence type="ECO:0000256" key="2">
    <source>
        <dbReference type="SAM" id="Phobius"/>
    </source>
</evidence>
<keyword evidence="4" id="KW-1185">Reference proteome</keyword>
<keyword evidence="2" id="KW-0472">Membrane</keyword>
<organism evidence="3 4">
    <name type="scientific">Shewanella psychrophila</name>
    <dbReference type="NCBI Taxonomy" id="225848"/>
    <lineage>
        <taxon>Bacteria</taxon>
        <taxon>Pseudomonadati</taxon>
        <taxon>Pseudomonadota</taxon>
        <taxon>Gammaproteobacteria</taxon>
        <taxon>Alteromonadales</taxon>
        <taxon>Shewanellaceae</taxon>
        <taxon>Shewanella</taxon>
    </lineage>
</organism>
<dbReference type="EMBL" id="CP014782">
    <property type="protein sequence ID" value="AQS35509.1"/>
    <property type="molecule type" value="Genomic_DNA"/>
</dbReference>
<protein>
    <submittedName>
        <fullName evidence="3">Uncharacterized protein</fullName>
    </submittedName>
</protein>
<keyword evidence="1" id="KW-0175">Coiled coil</keyword>
<reference evidence="3 4" key="1">
    <citation type="submission" date="2016-03" db="EMBL/GenBank/DDBJ databases">
        <title>Complete genome sequence of Shewanella psychrophila WP2, a deep sea bacterium isolated from west Pacific sediment.</title>
        <authorList>
            <person name="Xu G."/>
            <person name="Jian H."/>
        </authorList>
    </citation>
    <scope>NUCLEOTIDE SEQUENCE [LARGE SCALE GENOMIC DNA]</scope>
    <source>
        <strain evidence="3 4">WP2</strain>
    </source>
</reference>
<sequence length="107" mass="12379">MRATIQQEWDKQKTQISAEHGAAIQDIDRSKEVLTREVKECLVEARERIKKLREELNHARSINGDIIKLHDKAEALIYLIVMLIIGLIMLFLFINQFDEGVFPYGNG</sequence>
<evidence type="ECO:0000313" key="3">
    <source>
        <dbReference type="EMBL" id="AQS35509.1"/>
    </source>
</evidence>
<feature type="coiled-coil region" evidence="1">
    <location>
        <begin position="35"/>
        <end position="62"/>
    </location>
</feature>